<reference evidence="1" key="2">
    <citation type="journal article" date="2015" name="Fish Shellfish Immunol.">
        <title>Early steps in the European eel (Anguilla anguilla)-Vibrio vulnificus interaction in the gills: Role of the RtxA13 toxin.</title>
        <authorList>
            <person name="Callol A."/>
            <person name="Pajuelo D."/>
            <person name="Ebbesson L."/>
            <person name="Teles M."/>
            <person name="MacKenzie S."/>
            <person name="Amaro C."/>
        </authorList>
    </citation>
    <scope>NUCLEOTIDE SEQUENCE</scope>
</reference>
<proteinExistence type="predicted"/>
<reference evidence="1" key="1">
    <citation type="submission" date="2014-11" db="EMBL/GenBank/DDBJ databases">
        <authorList>
            <person name="Amaro Gonzalez C."/>
        </authorList>
    </citation>
    <scope>NUCLEOTIDE SEQUENCE</scope>
</reference>
<dbReference type="AlphaFoldDB" id="A0A0E9TDE5"/>
<dbReference type="EMBL" id="GBXM01057849">
    <property type="protein sequence ID" value="JAH50728.1"/>
    <property type="molecule type" value="Transcribed_RNA"/>
</dbReference>
<dbReference type="EMBL" id="GBXM01052538">
    <property type="protein sequence ID" value="JAH56039.1"/>
    <property type="molecule type" value="Transcribed_RNA"/>
</dbReference>
<accession>A0A0E9TDE5</accession>
<evidence type="ECO:0000313" key="1">
    <source>
        <dbReference type="EMBL" id="JAH50728.1"/>
    </source>
</evidence>
<protein>
    <submittedName>
        <fullName evidence="1">Uncharacterized protein</fullName>
    </submittedName>
</protein>
<name>A0A0E9TDE5_ANGAN</name>
<sequence>MTKDSAALIHKSLCAVLRDQQEHSLQLPGPPH</sequence>
<organism evidence="1">
    <name type="scientific">Anguilla anguilla</name>
    <name type="common">European freshwater eel</name>
    <name type="synonym">Muraena anguilla</name>
    <dbReference type="NCBI Taxonomy" id="7936"/>
    <lineage>
        <taxon>Eukaryota</taxon>
        <taxon>Metazoa</taxon>
        <taxon>Chordata</taxon>
        <taxon>Craniata</taxon>
        <taxon>Vertebrata</taxon>
        <taxon>Euteleostomi</taxon>
        <taxon>Actinopterygii</taxon>
        <taxon>Neopterygii</taxon>
        <taxon>Teleostei</taxon>
        <taxon>Anguilliformes</taxon>
        <taxon>Anguillidae</taxon>
        <taxon>Anguilla</taxon>
    </lineage>
</organism>